<reference evidence="2 3" key="1">
    <citation type="submission" date="2018-06" db="EMBL/GenBank/DDBJ databases">
        <title>Genomic Encyclopedia of Archaeal and Bacterial Type Strains, Phase II (KMG-II): from individual species to whole genera.</title>
        <authorList>
            <person name="Goeker M."/>
        </authorList>
    </citation>
    <scope>NUCLEOTIDE SEQUENCE [LARGE SCALE GENOMIC DNA]</scope>
    <source>
        <strain evidence="2 3">DSM 29821</strain>
    </source>
</reference>
<evidence type="ECO:0000256" key="1">
    <source>
        <dbReference type="SAM" id="SignalP"/>
    </source>
</evidence>
<dbReference type="InterPro" id="IPR025535">
    <property type="entry name" value="DUF4421"/>
</dbReference>
<dbReference type="Proteomes" id="UP000249819">
    <property type="component" value="Unassembled WGS sequence"/>
</dbReference>
<evidence type="ECO:0000313" key="3">
    <source>
        <dbReference type="Proteomes" id="UP000249819"/>
    </source>
</evidence>
<feature type="signal peptide" evidence="1">
    <location>
        <begin position="1"/>
        <end position="22"/>
    </location>
</feature>
<dbReference type="EMBL" id="QLMA01000003">
    <property type="protein sequence ID" value="RAJ83402.1"/>
    <property type="molecule type" value="Genomic_DNA"/>
</dbReference>
<dbReference type="OrthoDB" id="669053at2"/>
<gene>
    <name evidence="2" type="ORF">CLV59_103369</name>
</gene>
<feature type="chain" id="PRO_5016371582" evidence="1">
    <location>
        <begin position="23"/>
        <end position="356"/>
    </location>
</feature>
<keyword evidence="3" id="KW-1185">Reference proteome</keyword>
<accession>A0A327W3N4</accession>
<comment type="caution">
    <text evidence="2">The sequence shown here is derived from an EMBL/GenBank/DDBJ whole genome shotgun (WGS) entry which is preliminary data.</text>
</comment>
<proteinExistence type="predicted"/>
<organism evidence="2 3">
    <name type="scientific">Chitinophaga dinghuensis</name>
    <dbReference type="NCBI Taxonomy" id="1539050"/>
    <lineage>
        <taxon>Bacteria</taxon>
        <taxon>Pseudomonadati</taxon>
        <taxon>Bacteroidota</taxon>
        <taxon>Chitinophagia</taxon>
        <taxon>Chitinophagales</taxon>
        <taxon>Chitinophagaceae</taxon>
        <taxon>Chitinophaga</taxon>
    </lineage>
</organism>
<protein>
    <submittedName>
        <fullName evidence="2">Uncharacterized protein DUF4421</fullName>
    </submittedName>
</protein>
<keyword evidence="1" id="KW-0732">Signal</keyword>
<sequence length="356" mass="40806">MTHMTKRLFLLACLICAALIPAAGQNAFWRFLKTETDSAYVEDYTNELTARLYSSRKYNRYDIVDVKLKKDILYRPNSPMNIGFGANYKFLGLNLGFNFPFVNRHNEKYGQTKYLDLQTHIYLRKIVVDFYGQTYKGFYIANPDKVFGKEYVTQNPYPQRPDIRNTAVGLNAQYIFNDKKFSYRAPNLQNEYQKRSAGSFLVGGDIFHVQVKGDSSLVPYYLEDTAFLHDFHYHKSSIISTTANAGYAYTFVYKHHWFLSLSVTGGLGVNRTKLFLEDGSISRSFGWQINSTVRAALGYNSANFFAGIHYVGTSNRSEMPLPNAFQTFGAGNLRLSIVRRFPVNRKLSFPSRKVST</sequence>
<dbReference type="Pfam" id="PF14391">
    <property type="entry name" value="DUF4421"/>
    <property type="match status" value="1"/>
</dbReference>
<evidence type="ECO:0000313" key="2">
    <source>
        <dbReference type="EMBL" id="RAJ83402.1"/>
    </source>
</evidence>
<dbReference type="AlphaFoldDB" id="A0A327W3N4"/>
<name>A0A327W3N4_9BACT</name>